<name>A0A5B0MES8_PUCGR</name>
<comment type="caution">
    <text evidence="1">The sequence shown here is derived from an EMBL/GenBank/DDBJ whole genome shotgun (WGS) entry which is preliminary data.</text>
</comment>
<accession>A0A5B0MES8</accession>
<dbReference type="Proteomes" id="UP000324748">
    <property type="component" value="Unassembled WGS sequence"/>
</dbReference>
<sequence length="51" mass="5679">MAVPGGNISAVGRQFQQTPRGINSSNNFRGRILEFKVLRYSVVVTSIDQLR</sequence>
<evidence type="ECO:0000313" key="2">
    <source>
        <dbReference type="Proteomes" id="UP000324748"/>
    </source>
</evidence>
<gene>
    <name evidence="1" type="ORF">PGT21_007792</name>
</gene>
<dbReference type="EMBL" id="VSWC01000157">
    <property type="protein sequence ID" value="KAA1074494.1"/>
    <property type="molecule type" value="Genomic_DNA"/>
</dbReference>
<organism evidence="1 2">
    <name type="scientific">Puccinia graminis f. sp. tritici</name>
    <dbReference type="NCBI Taxonomy" id="56615"/>
    <lineage>
        <taxon>Eukaryota</taxon>
        <taxon>Fungi</taxon>
        <taxon>Dikarya</taxon>
        <taxon>Basidiomycota</taxon>
        <taxon>Pucciniomycotina</taxon>
        <taxon>Pucciniomycetes</taxon>
        <taxon>Pucciniales</taxon>
        <taxon>Pucciniaceae</taxon>
        <taxon>Puccinia</taxon>
    </lineage>
</organism>
<proteinExistence type="predicted"/>
<dbReference type="AlphaFoldDB" id="A0A5B0MES8"/>
<protein>
    <submittedName>
        <fullName evidence="1">Uncharacterized protein</fullName>
    </submittedName>
</protein>
<keyword evidence="2" id="KW-1185">Reference proteome</keyword>
<reference evidence="1 2" key="1">
    <citation type="submission" date="2019-05" db="EMBL/GenBank/DDBJ databases">
        <title>Emergence of the Ug99 lineage of the wheat stem rust pathogen through somatic hybridization.</title>
        <authorList>
            <person name="Li F."/>
            <person name="Upadhyaya N.M."/>
            <person name="Sperschneider J."/>
            <person name="Matny O."/>
            <person name="Nguyen-Phuc H."/>
            <person name="Mago R."/>
            <person name="Raley C."/>
            <person name="Miller M.E."/>
            <person name="Silverstein K.A.T."/>
            <person name="Henningsen E."/>
            <person name="Hirsch C.D."/>
            <person name="Visser B."/>
            <person name="Pretorius Z.A."/>
            <person name="Steffenson B.J."/>
            <person name="Schwessinger B."/>
            <person name="Dodds P.N."/>
            <person name="Figueroa M."/>
        </authorList>
    </citation>
    <scope>NUCLEOTIDE SEQUENCE [LARGE SCALE GENOMIC DNA]</scope>
    <source>
        <strain evidence="1">21-0</strain>
    </source>
</reference>
<evidence type="ECO:0000313" key="1">
    <source>
        <dbReference type="EMBL" id="KAA1074494.1"/>
    </source>
</evidence>